<reference evidence="1" key="1">
    <citation type="submission" date="2014-09" db="EMBL/GenBank/DDBJ databases">
        <authorList>
            <person name="Magalhaes I.L.F."/>
            <person name="Oliveira U."/>
            <person name="Santos F.R."/>
            <person name="Vidigal T.H.D.A."/>
            <person name="Brescovit A.D."/>
            <person name="Santos A.J."/>
        </authorList>
    </citation>
    <scope>NUCLEOTIDE SEQUENCE</scope>
    <source>
        <tissue evidence="1">Shoot tissue taken approximately 20 cm above the soil surface</tissue>
    </source>
</reference>
<evidence type="ECO:0000313" key="1">
    <source>
        <dbReference type="EMBL" id="JAD48603.1"/>
    </source>
</evidence>
<accession>A0A0A9AFH0</accession>
<protein>
    <submittedName>
        <fullName evidence="1">Uncharacterized protein</fullName>
    </submittedName>
</protein>
<sequence length="48" mass="5320">MPNVDIGSTYSADVHNESARWKKIPSLRCLQASQGSAAQVKCQRMEAR</sequence>
<name>A0A0A9AFH0_ARUDO</name>
<organism evidence="1">
    <name type="scientific">Arundo donax</name>
    <name type="common">Giant reed</name>
    <name type="synonym">Donax arundinaceus</name>
    <dbReference type="NCBI Taxonomy" id="35708"/>
    <lineage>
        <taxon>Eukaryota</taxon>
        <taxon>Viridiplantae</taxon>
        <taxon>Streptophyta</taxon>
        <taxon>Embryophyta</taxon>
        <taxon>Tracheophyta</taxon>
        <taxon>Spermatophyta</taxon>
        <taxon>Magnoliopsida</taxon>
        <taxon>Liliopsida</taxon>
        <taxon>Poales</taxon>
        <taxon>Poaceae</taxon>
        <taxon>PACMAD clade</taxon>
        <taxon>Arundinoideae</taxon>
        <taxon>Arundineae</taxon>
        <taxon>Arundo</taxon>
    </lineage>
</organism>
<proteinExistence type="predicted"/>
<dbReference type="EMBL" id="GBRH01249292">
    <property type="protein sequence ID" value="JAD48603.1"/>
    <property type="molecule type" value="Transcribed_RNA"/>
</dbReference>
<dbReference type="AlphaFoldDB" id="A0A0A9AFH0"/>
<reference evidence="1" key="2">
    <citation type="journal article" date="2015" name="Data Brief">
        <title>Shoot transcriptome of the giant reed, Arundo donax.</title>
        <authorList>
            <person name="Barrero R.A."/>
            <person name="Guerrero F.D."/>
            <person name="Moolhuijzen P."/>
            <person name="Goolsby J.A."/>
            <person name="Tidwell J."/>
            <person name="Bellgard S.E."/>
            <person name="Bellgard M.I."/>
        </authorList>
    </citation>
    <scope>NUCLEOTIDE SEQUENCE</scope>
    <source>
        <tissue evidence="1">Shoot tissue taken approximately 20 cm above the soil surface</tissue>
    </source>
</reference>